<reference evidence="10" key="1">
    <citation type="submission" date="2016-10" db="EMBL/GenBank/DDBJ databases">
        <authorList>
            <person name="See-Too W.S."/>
        </authorList>
    </citation>
    <scope>NUCLEOTIDE SEQUENCE</scope>
    <source>
        <strain evidence="10">L10.15</strain>
    </source>
</reference>
<dbReference type="InterPro" id="IPR020835">
    <property type="entry name" value="Catalase_sf"/>
</dbReference>
<dbReference type="GO" id="GO:0020037">
    <property type="term" value="F:heme binding"/>
    <property type="evidence" value="ECO:0007669"/>
    <property type="project" value="InterPro"/>
</dbReference>
<evidence type="ECO:0000256" key="5">
    <source>
        <dbReference type="ARBA" id="ARBA00023002"/>
    </source>
</evidence>
<dbReference type="AlphaFoldDB" id="A0A1B1S068"/>
<dbReference type="OrthoDB" id="255727at2"/>
<evidence type="ECO:0000259" key="9">
    <source>
        <dbReference type="SMART" id="SM01060"/>
    </source>
</evidence>
<keyword evidence="6 8" id="KW-0408">Iron</keyword>
<feature type="binding site" description="axial binding residue" evidence="8">
    <location>
        <position position="290"/>
    </location>
    <ligand>
        <name>heme</name>
        <dbReference type="ChEBI" id="CHEBI:30413"/>
    </ligand>
    <ligandPart>
        <name>Fe</name>
        <dbReference type="ChEBI" id="CHEBI:18248"/>
    </ligandPart>
</feature>
<dbReference type="InterPro" id="IPR011614">
    <property type="entry name" value="Catalase_core"/>
</dbReference>
<dbReference type="PROSITE" id="PS51402">
    <property type="entry name" value="CATALASE_3"/>
    <property type="match status" value="1"/>
</dbReference>
<dbReference type="InterPro" id="IPR018028">
    <property type="entry name" value="Catalase"/>
</dbReference>
<gene>
    <name evidence="10" type="ORF">I858_006025</name>
</gene>
<keyword evidence="2" id="KW-0575">Peroxidase</keyword>
<organism evidence="10 11">
    <name type="scientific">Planococcus versutus</name>
    <dbReference type="NCBI Taxonomy" id="1302659"/>
    <lineage>
        <taxon>Bacteria</taxon>
        <taxon>Bacillati</taxon>
        <taxon>Bacillota</taxon>
        <taxon>Bacilli</taxon>
        <taxon>Bacillales</taxon>
        <taxon>Caryophanaceae</taxon>
        <taxon>Planococcus</taxon>
    </lineage>
</organism>
<keyword evidence="5" id="KW-0560">Oxidoreductase</keyword>
<proteinExistence type="inferred from homology"/>
<dbReference type="GO" id="GO:0004096">
    <property type="term" value="F:catalase activity"/>
    <property type="evidence" value="ECO:0007669"/>
    <property type="project" value="InterPro"/>
</dbReference>
<dbReference type="Proteomes" id="UP000053354">
    <property type="component" value="Chromosome"/>
</dbReference>
<dbReference type="PANTHER" id="PTHR11465:SF9">
    <property type="entry name" value="CATALASE"/>
    <property type="match status" value="1"/>
</dbReference>
<evidence type="ECO:0000256" key="3">
    <source>
        <dbReference type="ARBA" id="ARBA00022617"/>
    </source>
</evidence>
<dbReference type="Pfam" id="PF00199">
    <property type="entry name" value="Catalase"/>
    <property type="match status" value="1"/>
</dbReference>
<dbReference type="GO" id="GO:0042744">
    <property type="term" value="P:hydrogen peroxide catabolic process"/>
    <property type="evidence" value="ECO:0007669"/>
    <property type="project" value="TreeGrafter"/>
</dbReference>
<dbReference type="Gene3D" id="1.20.1280.120">
    <property type="match status" value="1"/>
</dbReference>
<sequence>MEQLAKKTIDQIEKVFDIPSGYRRAHARGKSYKAKFTATGSAEQFTIASHFQKGETRAFVRFSHFSPDPMWTDAMSPVKGMAVQFHLSDGRTTNIVGVTSPIFFAKTPEIFSEMIGVVKSFKKGKPNLKELGSLLMDYPESGAMIKNIRKMQAPSSFTTGQYHAIHVFYFINQQGQRQPIKYVWEPETVATLSPLDVVKLPIGSFEADLEDRMAEGSVNFRLDVILGQPNDPTDDPTVEWPQDRERLTIGSLTLTEEAAEIDKIVFDPTCVTQGIECSEDRILNFRHHAYQISHQRRMLES</sequence>
<dbReference type="KEGG" id="pll:I858_006025"/>
<feature type="active site" evidence="7">
    <location>
        <position position="26"/>
    </location>
</feature>
<name>A0A1B1S068_9BACL</name>
<dbReference type="SMART" id="SM01060">
    <property type="entry name" value="Catalase"/>
    <property type="match status" value="1"/>
</dbReference>
<evidence type="ECO:0000256" key="2">
    <source>
        <dbReference type="ARBA" id="ARBA00022559"/>
    </source>
</evidence>
<dbReference type="InterPro" id="IPR024168">
    <property type="entry name" value="Catalase_SrpA-type_pred"/>
</dbReference>
<keyword evidence="4 8" id="KW-0479">Metal-binding</keyword>
<evidence type="ECO:0000256" key="1">
    <source>
        <dbReference type="ARBA" id="ARBA00005329"/>
    </source>
</evidence>
<keyword evidence="11" id="KW-1185">Reference proteome</keyword>
<feature type="domain" description="Catalase core" evidence="9">
    <location>
        <begin position="1"/>
        <end position="301"/>
    </location>
</feature>
<dbReference type="EMBL" id="CP016540">
    <property type="protein sequence ID" value="ANU26580.1"/>
    <property type="molecule type" value="Genomic_DNA"/>
</dbReference>
<evidence type="ECO:0000256" key="4">
    <source>
        <dbReference type="ARBA" id="ARBA00022723"/>
    </source>
</evidence>
<keyword evidence="3 8" id="KW-0349">Heme</keyword>
<dbReference type="GO" id="GO:0046872">
    <property type="term" value="F:metal ion binding"/>
    <property type="evidence" value="ECO:0007669"/>
    <property type="project" value="UniProtKB-KW"/>
</dbReference>
<evidence type="ECO:0000256" key="6">
    <source>
        <dbReference type="ARBA" id="ARBA00023004"/>
    </source>
</evidence>
<dbReference type="STRING" id="1302659.I858_006025"/>
<dbReference type="GO" id="GO:0005737">
    <property type="term" value="C:cytoplasm"/>
    <property type="evidence" value="ECO:0007669"/>
    <property type="project" value="TreeGrafter"/>
</dbReference>
<evidence type="ECO:0000256" key="8">
    <source>
        <dbReference type="PIRSR" id="PIRSR000296-2"/>
    </source>
</evidence>
<protein>
    <submittedName>
        <fullName evidence="10">Catalase</fullName>
    </submittedName>
</protein>
<accession>A0A1B1S068</accession>
<dbReference type="PIRSF" id="PIRSF000296">
    <property type="entry name" value="SrpA"/>
    <property type="match status" value="1"/>
</dbReference>
<dbReference type="RefSeq" id="WP_049694035.1">
    <property type="nucleotide sequence ID" value="NZ_CP016540.2"/>
</dbReference>
<comment type="similarity">
    <text evidence="1">Belongs to the catalase family.</text>
</comment>
<dbReference type="Gene3D" id="2.40.180.10">
    <property type="entry name" value="Catalase core domain"/>
    <property type="match status" value="1"/>
</dbReference>
<evidence type="ECO:0000256" key="7">
    <source>
        <dbReference type="PIRSR" id="PIRSR000296-1"/>
    </source>
</evidence>
<evidence type="ECO:0000313" key="11">
    <source>
        <dbReference type="Proteomes" id="UP000053354"/>
    </source>
</evidence>
<dbReference type="SUPFAM" id="SSF56634">
    <property type="entry name" value="Heme-dependent catalase-like"/>
    <property type="match status" value="1"/>
</dbReference>
<dbReference type="PANTHER" id="PTHR11465">
    <property type="entry name" value="CATALASE"/>
    <property type="match status" value="1"/>
</dbReference>
<dbReference type="GO" id="GO:0042542">
    <property type="term" value="P:response to hydrogen peroxide"/>
    <property type="evidence" value="ECO:0007669"/>
    <property type="project" value="TreeGrafter"/>
</dbReference>
<evidence type="ECO:0000313" key="10">
    <source>
        <dbReference type="EMBL" id="ANU26580.1"/>
    </source>
</evidence>